<evidence type="ECO:0000256" key="9">
    <source>
        <dbReference type="HAMAP-Rule" id="MF_01023"/>
    </source>
</evidence>
<dbReference type="InterPro" id="IPR015422">
    <property type="entry name" value="PyrdxlP-dep_Trfase_small"/>
</dbReference>
<dbReference type="InterPro" id="IPR050106">
    <property type="entry name" value="HistidinolP_aminotransfase"/>
</dbReference>
<feature type="modified residue" description="N6-(pyridoxal phosphate)lysine" evidence="9">
    <location>
        <position position="233"/>
    </location>
</feature>
<keyword evidence="6 9" id="KW-0808">Transferase</keyword>
<dbReference type="InterPro" id="IPR005861">
    <property type="entry name" value="HisP_aminotrans"/>
</dbReference>
<evidence type="ECO:0000256" key="6">
    <source>
        <dbReference type="ARBA" id="ARBA00022679"/>
    </source>
</evidence>
<dbReference type="Gene3D" id="3.40.640.10">
    <property type="entry name" value="Type I PLP-dependent aspartate aminotransferase-like (Major domain)"/>
    <property type="match status" value="1"/>
</dbReference>
<evidence type="ECO:0000259" key="10">
    <source>
        <dbReference type="Pfam" id="PF00155"/>
    </source>
</evidence>
<evidence type="ECO:0000256" key="8">
    <source>
        <dbReference type="ARBA" id="ARBA00047481"/>
    </source>
</evidence>
<proteinExistence type="inferred from homology"/>
<dbReference type="InterPro" id="IPR015421">
    <property type="entry name" value="PyrdxlP-dep_Trfase_major"/>
</dbReference>
<dbReference type="EC" id="2.6.1.9" evidence="9"/>
<protein>
    <recommendedName>
        <fullName evidence="9">Histidinol-phosphate aminotransferase</fullName>
        <ecNumber evidence="9">2.6.1.9</ecNumber>
    </recommendedName>
    <alternativeName>
        <fullName evidence="9">Imidazole acetol-phosphate transaminase</fullName>
    </alternativeName>
</protein>
<comment type="caution">
    <text evidence="11">The sequence shown here is derived from an EMBL/GenBank/DDBJ whole genome shotgun (WGS) entry which is preliminary data.</text>
</comment>
<dbReference type="Proteomes" id="UP000623419">
    <property type="component" value="Unassembled WGS sequence"/>
</dbReference>
<keyword evidence="9" id="KW-0368">Histidine biosynthesis</keyword>
<feature type="domain" description="Aminotransferase class I/classII large" evidence="10">
    <location>
        <begin position="36"/>
        <end position="366"/>
    </location>
</feature>
<dbReference type="Pfam" id="PF00155">
    <property type="entry name" value="Aminotran_1_2"/>
    <property type="match status" value="1"/>
</dbReference>
<evidence type="ECO:0000256" key="3">
    <source>
        <dbReference type="ARBA" id="ARBA00007970"/>
    </source>
</evidence>
<accession>A0ABQ1HFC3</accession>
<dbReference type="GO" id="GO:0008483">
    <property type="term" value="F:transaminase activity"/>
    <property type="evidence" value="ECO:0007669"/>
    <property type="project" value="UniProtKB-KW"/>
</dbReference>
<dbReference type="PANTHER" id="PTHR43643:SF3">
    <property type="entry name" value="HISTIDINOL-PHOSPHATE AMINOTRANSFERASE"/>
    <property type="match status" value="1"/>
</dbReference>
<dbReference type="RefSeq" id="WP_188662166.1">
    <property type="nucleotide sequence ID" value="NZ_BMKC01000001.1"/>
</dbReference>
<dbReference type="Gene3D" id="3.90.1150.10">
    <property type="entry name" value="Aspartate Aminotransferase, domain 1"/>
    <property type="match status" value="1"/>
</dbReference>
<evidence type="ECO:0000256" key="1">
    <source>
        <dbReference type="ARBA" id="ARBA00001933"/>
    </source>
</evidence>
<dbReference type="SUPFAM" id="SSF53383">
    <property type="entry name" value="PLP-dependent transferases"/>
    <property type="match status" value="1"/>
</dbReference>
<dbReference type="EMBL" id="BMKC01000001">
    <property type="protein sequence ID" value="GGA75177.1"/>
    <property type="molecule type" value="Genomic_DNA"/>
</dbReference>
<keyword evidence="9" id="KW-0028">Amino-acid biosynthesis</keyword>
<reference evidence="12" key="1">
    <citation type="journal article" date="2019" name="Int. J. Syst. Evol. Microbiol.">
        <title>The Global Catalogue of Microorganisms (GCM) 10K type strain sequencing project: providing services to taxonomists for standard genome sequencing and annotation.</title>
        <authorList>
            <consortium name="The Broad Institute Genomics Platform"/>
            <consortium name="The Broad Institute Genome Sequencing Center for Infectious Disease"/>
            <person name="Wu L."/>
            <person name="Ma J."/>
        </authorList>
    </citation>
    <scope>NUCLEOTIDE SEQUENCE [LARGE SCALE GENOMIC DNA]</scope>
    <source>
        <strain evidence="12">CGMCC 1.15905</strain>
    </source>
</reference>
<comment type="catalytic activity">
    <reaction evidence="8 9">
        <text>L-histidinol phosphate + 2-oxoglutarate = 3-(imidazol-4-yl)-2-oxopropyl phosphate + L-glutamate</text>
        <dbReference type="Rhea" id="RHEA:23744"/>
        <dbReference type="ChEBI" id="CHEBI:16810"/>
        <dbReference type="ChEBI" id="CHEBI:29985"/>
        <dbReference type="ChEBI" id="CHEBI:57766"/>
        <dbReference type="ChEBI" id="CHEBI:57980"/>
        <dbReference type="EC" id="2.6.1.9"/>
    </reaction>
</comment>
<keyword evidence="7 9" id="KW-0663">Pyridoxal phosphate</keyword>
<sequence>MDEAAFSALAQPGLQRLRAYDPGLDLVALRQSHPGLVELGSNENCYGPSAAARAAAVAAIDTAFVYPDPLGGALRRALAVHHGVGPNQLMLGNGSHELLMMLGQAFAGPGLDVVASQFGFAVYALAAQAAGATLVQAPALPGGRPMARGHDLAALAAAVGPRTRLVYLANPNNPTGTWFGAGEFGDFMAELPPTVLVVVDEAYLEYVTDSSIGTALDLLPRFPNLVVTRTFSKAHGLAGLRLGYLVAAPGLVAVLERLRESFNVNGPALAAGEAALADTAHVAYVRQANADERQALADALRARELGVSPSQTNFLLVDFGRDAAPVEQGLVARGVVPRPMGGYGLPTCLRITVGTRDQNRRFLQALDEVLA</sequence>
<organism evidence="11 12">
    <name type="scientific">Arenimonas soli</name>
    <dbReference type="NCBI Taxonomy" id="2269504"/>
    <lineage>
        <taxon>Bacteria</taxon>
        <taxon>Pseudomonadati</taxon>
        <taxon>Pseudomonadota</taxon>
        <taxon>Gammaproteobacteria</taxon>
        <taxon>Lysobacterales</taxon>
        <taxon>Lysobacteraceae</taxon>
        <taxon>Arenimonas</taxon>
    </lineage>
</organism>
<dbReference type="HAMAP" id="MF_01023">
    <property type="entry name" value="HisC_aminotrans_2"/>
    <property type="match status" value="1"/>
</dbReference>
<dbReference type="NCBIfam" id="TIGR01141">
    <property type="entry name" value="hisC"/>
    <property type="match status" value="1"/>
</dbReference>
<evidence type="ECO:0000256" key="2">
    <source>
        <dbReference type="ARBA" id="ARBA00005011"/>
    </source>
</evidence>
<dbReference type="CDD" id="cd00609">
    <property type="entry name" value="AAT_like"/>
    <property type="match status" value="1"/>
</dbReference>
<comment type="subunit">
    <text evidence="4 9">Homodimer.</text>
</comment>
<evidence type="ECO:0000256" key="4">
    <source>
        <dbReference type="ARBA" id="ARBA00011738"/>
    </source>
</evidence>
<gene>
    <name evidence="11" type="primary">hisC2</name>
    <name evidence="9" type="synonym">hisC</name>
    <name evidence="11" type="ORF">GCM10011521_11680</name>
</gene>
<evidence type="ECO:0000256" key="5">
    <source>
        <dbReference type="ARBA" id="ARBA00022576"/>
    </source>
</evidence>
<dbReference type="InterPro" id="IPR004839">
    <property type="entry name" value="Aminotransferase_I/II_large"/>
</dbReference>
<keyword evidence="5 9" id="KW-0032">Aminotransferase</keyword>
<name>A0ABQ1HFC3_9GAMM</name>
<comment type="pathway">
    <text evidence="2 9">Amino-acid biosynthesis; L-histidine biosynthesis; L-histidine from 5-phospho-alpha-D-ribose 1-diphosphate: step 7/9.</text>
</comment>
<comment type="similarity">
    <text evidence="3 9">Belongs to the class-II pyridoxal-phosphate-dependent aminotransferase family. Histidinol-phosphate aminotransferase subfamily.</text>
</comment>
<dbReference type="InterPro" id="IPR015424">
    <property type="entry name" value="PyrdxlP-dep_Trfase"/>
</dbReference>
<evidence type="ECO:0000256" key="7">
    <source>
        <dbReference type="ARBA" id="ARBA00022898"/>
    </source>
</evidence>
<dbReference type="PANTHER" id="PTHR43643">
    <property type="entry name" value="HISTIDINOL-PHOSPHATE AMINOTRANSFERASE 2"/>
    <property type="match status" value="1"/>
</dbReference>
<evidence type="ECO:0000313" key="12">
    <source>
        <dbReference type="Proteomes" id="UP000623419"/>
    </source>
</evidence>
<comment type="cofactor">
    <cofactor evidence="1 9">
        <name>pyridoxal 5'-phosphate</name>
        <dbReference type="ChEBI" id="CHEBI:597326"/>
    </cofactor>
</comment>
<evidence type="ECO:0000313" key="11">
    <source>
        <dbReference type="EMBL" id="GGA75177.1"/>
    </source>
</evidence>
<keyword evidence="12" id="KW-1185">Reference proteome</keyword>